<keyword evidence="3" id="KW-0479">Metal-binding</keyword>
<dbReference type="AlphaFoldDB" id="A0A2S8G9T3"/>
<evidence type="ECO:0000313" key="11">
    <source>
        <dbReference type="Proteomes" id="UP000239388"/>
    </source>
</evidence>
<comment type="pathway">
    <text evidence="5">Cofactor biosynthesis; nicotinate biosynthesis; nicotinate from nicotinamide: step 1/1.</text>
</comment>
<keyword evidence="2" id="KW-0662">Pyridine nucleotide biosynthesis</keyword>
<gene>
    <name evidence="10" type="ORF">C5Y98_04370</name>
</gene>
<protein>
    <recommendedName>
        <fullName evidence="8">Nicotinamidase</fullName>
        <ecNumber evidence="6">3.5.1.19</ecNumber>
    </recommendedName>
    <alternativeName>
        <fullName evidence="7">Nicotinamide deamidase</fullName>
    </alternativeName>
</protein>
<dbReference type="Proteomes" id="UP000239388">
    <property type="component" value="Unassembled WGS sequence"/>
</dbReference>
<dbReference type="NCBIfam" id="NF008623">
    <property type="entry name" value="PRK11609.1"/>
    <property type="match status" value="1"/>
</dbReference>
<proteinExistence type="inferred from homology"/>
<dbReference type="PANTHER" id="PTHR11080:SF2">
    <property type="entry name" value="LD05707P"/>
    <property type="match status" value="1"/>
</dbReference>
<dbReference type="Pfam" id="PF00857">
    <property type="entry name" value="Isochorismatase"/>
    <property type="match status" value="1"/>
</dbReference>
<accession>A0A2S8G9T3</accession>
<evidence type="ECO:0000259" key="9">
    <source>
        <dbReference type="Pfam" id="PF00857"/>
    </source>
</evidence>
<dbReference type="CDD" id="cd01011">
    <property type="entry name" value="nicotinamidase"/>
    <property type="match status" value="1"/>
</dbReference>
<reference evidence="10 11" key="1">
    <citation type="submission" date="2018-02" db="EMBL/GenBank/DDBJ databases">
        <title>Comparative genomes isolates from brazilian mangrove.</title>
        <authorList>
            <person name="Araujo J.E."/>
            <person name="Taketani R.G."/>
            <person name="Silva M.C.P."/>
            <person name="Loureco M.V."/>
            <person name="Andreote F.D."/>
        </authorList>
    </citation>
    <scope>NUCLEOTIDE SEQUENCE [LARGE SCALE GENOMIC DNA]</scope>
    <source>
        <strain evidence="10 11">NAP PRIS-MGV</strain>
    </source>
</reference>
<evidence type="ECO:0000256" key="8">
    <source>
        <dbReference type="ARBA" id="ARBA00072277"/>
    </source>
</evidence>
<dbReference type="OrthoDB" id="6111975at2"/>
<dbReference type="SUPFAM" id="SSF52499">
    <property type="entry name" value="Isochorismatase-like hydrolases"/>
    <property type="match status" value="1"/>
</dbReference>
<dbReference type="GO" id="GO:0008936">
    <property type="term" value="F:nicotinamidase activity"/>
    <property type="evidence" value="ECO:0007669"/>
    <property type="project" value="UniProtKB-EC"/>
</dbReference>
<evidence type="ECO:0000256" key="6">
    <source>
        <dbReference type="ARBA" id="ARBA00039017"/>
    </source>
</evidence>
<evidence type="ECO:0000256" key="1">
    <source>
        <dbReference type="ARBA" id="ARBA00006336"/>
    </source>
</evidence>
<keyword evidence="4" id="KW-0378">Hydrolase</keyword>
<dbReference type="GO" id="GO:0019363">
    <property type="term" value="P:pyridine nucleotide biosynthetic process"/>
    <property type="evidence" value="ECO:0007669"/>
    <property type="project" value="UniProtKB-KW"/>
</dbReference>
<name>A0A2S8G9T3_9BACT</name>
<dbReference type="InterPro" id="IPR036380">
    <property type="entry name" value="Isochorismatase-like_sf"/>
</dbReference>
<dbReference type="GO" id="GO:0046872">
    <property type="term" value="F:metal ion binding"/>
    <property type="evidence" value="ECO:0007669"/>
    <property type="project" value="UniProtKB-KW"/>
</dbReference>
<comment type="caution">
    <text evidence="10">The sequence shown here is derived from an EMBL/GenBank/DDBJ whole genome shotgun (WGS) entry which is preliminary data.</text>
</comment>
<dbReference type="InterPro" id="IPR052347">
    <property type="entry name" value="Isochorismatase_Nicotinamidase"/>
</dbReference>
<dbReference type="RefSeq" id="WP_105351939.1">
    <property type="nucleotide sequence ID" value="NZ_PUIB01000006.1"/>
</dbReference>
<comment type="similarity">
    <text evidence="1">Belongs to the isochorismatase family.</text>
</comment>
<evidence type="ECO:0000313" key="10">
    <source>
        <dbReference type="EMBL" id="PQO41193.1"/>
    </source>
</evidence>
<evidence type="ECO:0000256" key="2">
    <source>
        <dbReference type="ARBA" id="ARBA00022642"/>
    </source>
</evidence>
<organism evidence="10 11">
    <name type="scientific">Blastopirellula marina</name>
    <dbReference type="NCBI Taxonomy" id="124"/>
    <lineage>
        <taxon>Bacteria</taxon>
        <taxon>Pseudomonadati</taxon>
        <taxon>Planctomycetota</taxon>
        <taxon>Planctomycetia</taxon>
        <taxon>Pirellulales</taxon>
        <taxon>Pirellulaceae</taxon>
        <taxon>Blastopirellula</taxon>
    </lineage>
</organism>
<dbReference type="EC" id="3.5.1.19" evidence="6"/>
<evidence type="ECO:0000256" key="7">
    <source>
        <dbReference type="ARBA" id="ARBA00043224"/>
    </source>
</evidence>
<feature type="domain" description="Isochorismatase-like" evidence="9">
    <location>
        <begin position="3"/>
        <end position="197"/>
    </location>
</feature>
<evidence type="ECO:0000256" key="5">
    <source>
        <dbReference type="ARBA" id="ARBA00037900"/>
    </source>
</evidence>
<dbReference type="PANTHER" id="PTHR11080">
    <property type="entry name" value="PYRAZINAMIDASE/NICOTINAMIDASE"/>
    <property type="match status" value="1"/>
</dbReference>
<dbReference type="InterPro" id="IPR000868">
    <property type="entry name" value="Isochorismatase-like_dom"/>
</dbReference>
<evidence type="ECO:0000256" key="4">
    <source>
        <dbReference type="ARBA" id="ARBA00022801"/>
    </source>
</evidence>
<evidence type="ECO:0000256" key="3">
    <source>
        <dbReference type="ARBA" id="ARBA00022723"/>
    </source>
</evidence>
<dbReference type="Gene3D" id="3.40.50.850">
    <property type="entry name" value="Isochorismatase-like"/>
    <property type="match status" value="1"/>
</dbReference>
<dbReference type="FunFam" id="3.40.50.850:FF:000006">
    <property type="entry name" value="Bifunctional pyrazinamidase/nicotinamidase"/>
    <property type="match status" value="1"/>
</dbReference>
<dbReference type="EMBL" id="PUIB01000006">
    <property type="protein sequence ID" value="PQO41193.1"/>
    <property type="molecule type" value="Genomic_DNA"/>
</dbReference>
<sequence length="198" mass="21240">MIALLLIDLQNDFLPGGALAVGEGDQVIPVANRLLPAYPLVVATQDWHPAGHRSFASQHAGKSIGDVIELDGLPQVLWPDHCIQGTWGAQFAPGLDMGGVDHIVQKGTDPQIDSYSGFFDNARRKRTGLEDYLQREGVDEVHIVGLATDYCVKFTALDAVGLGFKTKVILEGVRGVELHEGDCEAAIADMAKAGIEIL</sequence>